<sequence>MSEMAKKIPNDWSLLAKQLGLSEEDITSCKNSSKGSTENEAFIMLCKWRVSEAVINSEIYVLNDIIGILETMQNLNGLKDYVRHTLNMISKD</sequence>
<dbReference type="CDD" id="cd01670">
    <property type="entry name" value="Death"/>
    <property type="match status" value="1"/>
</dbReference>
<reference evidence="2 3" key="1">
    <citation type="submission" date="2024-11" db="EMBL/GenBank/DDBJ databases">
        <title>Chromosome-level genome assembly of the freshwater bivalve Anodonta woodiana.</title>
        <authorList>
            <person name="Chen X."/>
        </authorList>
    </citation>
    <scope>NUCLEOTIDE SEQUENCE [LARGE SCALE GENOMIC DNA]</scope>
    <source>
        <strain evidence="2">MN2024</strain>
        <tissue evidence="2">Gills</tissue>
    </source>
</reference>
<name>A0ABD3XZA3_SINWO</name>
<dbReference type="Proteomes" id="UP001634394">
    <property type="component" value="Unassembled WGS sequence"/>
</dbReference>
<evidence type="ECO:0000259" key="1">
    <source>
        <dbReference type="PROSITE" id="PS50017"/>
    </source>
</evidence>
<dbReference type="Gene3D" id="1.10.533.10">
    <property type="entry name" value="Death Domain, Fas"/>
    <property type="match status" value="1"/>
</dbReference>
<proteinExistence type="predicted"/>
<comment type="caution">
    <text evidence="2">The sequence shown here is derived from an EMBL/GenBank/DDBJ whole genome shotgun (WGS) entry which is preliminary data.</text>
</comment>
<dbReference type="InterPro" id="IPR011029">
    <property type="entry name" value="DEATH-like_dom_sf"/>
</dbReference>
<dbReference type="SUPFAM" id="SSF47986">
    <property type="entry name" value="DEATH domain"/>
    <property type="match status" value="1"/>
</dbReference>
<dbReference type="PROSITE" id="PS50017">
    <property type="entry name" value="DEATH_DOMAIN"/>
    <property type="match status" value="1"/>
</dbReference>
<dbReference type="EMBL" id="JBJQND010000001">
    <property type="protein sequence ID" value="KAL3890763.1"/>
    <property type="molecule type" value="Genomic_DNA"/>
</dbReference>
<gene>
    <name evidence="2" type="ORF">ACJMK2_003041</name>
</gene>
<keyword evidence="3" id="KW-1185">Reference proteome</keyword>
<accession>A0ABD3XZA3</accession>
<dbReference type="InterPro" id="IPR000488">
    <property type="entry name" value="Death_dom"/>
</dbReference>
<dbReference type="Pfam" id="PF00531">
    <property type="entry name" value="Death"/>
    <property type="match status" value="1"/>
</dbReference>
<feature type="domain" description="Death" evidence="1">
    <location>
        <begin position="1"/>
        <end position="85"/>
    </location>
</feature>
<evidence type="ECO:0000313" key="3">
    <source>
        <dbReference type="Proteomes" id="UP001634394"/>
    </source>
</evidence>
<protein>
    <recommendedName>
        <fullName evidence="1">Death domain-containing protein</fullName>
    </recommendedName>
</protein>
<organism evidence="2 3">
    <name type="scientific">Sinanodonta woodiana</name>
    <name type="common">Chinese pond mussel</name>
    <name type="synonym">Anodonta woodiana</name>
    <dbReference type="NCBI Taxonomy" id="1069815"/>
    <lineage>
        <taxon>Eukaryota</taxon>
        <taxon>Metazoa</taxon>
        <taxon>Spiralia</taxon>
        <taxon>Lophotrochozoa</taxon>
        <taxon>Mollusca</taxon>
        <taxon>Bivalvia</taxon>
        <taxon>Autobranchia</taxon>
        <taxon>Heteroconchia</taxon>
        <taxon>Palaeoheterodonta</taxon>
        <taxon>Unionida</taxon>
        <taxon>Unionoidea</taxon>
        <taxon>Unionidae</taxon>
        <taxon>Unioninae</taxon>
        <taxon>Sinanodonta</taxon>
    </lineage>
</organism>
<dbReference type="AlphaFoldDB" id="A0ABD3XZA3"/>
<evidence type="ECO:0000313" key="2">
    <source>
        <dbReference type="EMBL" id="KAL3890763.1"/>
    </source>
</evidence>